<organism evidence="1 2">
    <name type="scientific">Linum trigynum</name>
    <dbReference type="NCBI Taxonomy" id="586398"/>
    <lineage>
        <taxon>Eukaryota</taxon>
        <taxon>Viridiplantae</taxon>
        <taxon>Streptophyta</taxon>
        <taxon>Embryophyta</taxon>
        <taxon>Tracheophyta</taxon>
        <taxon>Spermatophyta</taxon>
        <taxon>Magnoliopsida</taxon>
        <taxon>eudicotyledons</taxon>
        <taxon>Gunneridae</taxon>
        <taxon>Pentapetalae</taxon>
        <taxon>rosids</taxon>
        <taxon>fabids</taxon>
        <taxon>Malpighiales</taxon>
        <taxon>Linaceae</taxon>
        <taxon>Linum</taxon>
    </lineage>
</organism>
<evidence type="ECO:0000313" key="2">
    <source>
        <dbReference type="Proteomes" id="UP001497516"/>
    </source>
</evidence>
<proteinExistence type="predicted"/>
<keyword evidence="2" id="KW-1185">Reference proteome</keyword>
<evidence type="ECO:0000313" key="1">
    <source>
        <dbReference type="EMBL" id="CAL1356648.1"/>
    </source>
</evidence>
<gene>
    <name evidence="1" type="ORF">LTRI10_LOCUS4332</name>
</gene>
<sequence length="113" mass="13130">MPIVKLLRIVDSYSKPTMGYVHDGMIRVSKAVKAICEDKVEQYKPYIDLINKRWDKHLSRDLFVASYFLNPAFKYANDFEDTRPIKNGILDLLENQSLCPDTNVVLEELTLYS</sequence>
<dbReference type="EMBL" id="OZ034813">
    <property type="protein sequence ID" value="CAL1356648.1"/>
    <property type="molecule type" value="Genomic_DNA"/>
</dbReference>
<dbReference type="AlphaFoldDB" id="A0AAV2CLI1"/>
<protein>
    <submittedName>
        <fullName evidence="1">Uncharacterized protein</fullName>
    </submittedName>
</protein>
<dbReference type="SUPFAM" id="SSF53098">
    <property type="entry name" value="Ribonuclease H-like"/>
    <property type="match status" value="1"/>
</dbReference>
<accession>A0AAV2CLI1</accession>
<name>A0AAV2CLI1_9ROSI</name>
<reference evidence="1 2" key="1">
    <citation type="submission" date="2024-04" db="EMBL/GenBank/DDBJ databases">
        <authorList>
            <person name="Fracassetti M."/>
        </authorList>
    </citation>
    <scope>NUCLEOTIDE SEQUENCE [LARGE SCALE GENOMIC DNA]</scope>
</reference>
<dbReference type="Proteomes" id="UP001497516">
    <property type="component" value="Chromosome 1"/>
</dbReference>
<dbReference type="InterPro" id="IPR012337">
    <property type="entry name" value="RNaseH-like_sf"/>
</dbReference>